<keyword evidence="7" id="KW-1185">Reference proteome</keyword>
<dbReference type="Proteomes" id="UP000198901">
    <property type="component" value="Unassembled WGS sequence"/>
</dbReference>
<sequence>MKRYFLLLLLPLLSACSNLDIPQEDVVKVLTEYGKQNPETKVVISTKYGPIELKLYTETPLHRANFVRLIKKGYYDDRGFYRLVKGVCIQGGGEQKDQLNYTVPAEFRPNLVHKKGALSMARYSDNNPEKRSSSTEFFIVSKGIYYNEEELKDYPPALKQLYLQQGGEIIFDKEYTVFGEVTKGLDVVDKIAKAPLGDLERPVEIVKFSIRAE</sequence>
<dbReference type="AlphaFoldDB" id="A0A1G9PSN8"/>
<feature type="signal peptide" evidence="4">
    <location>
        <begin position="1"/>
        <end position="19"/>
    </location>
</feature>
<feature type="chain" id="PRO_5011649882" description="peptidylprolyl isomerase" evidence="4">
    <location>
        <begin position="20"/>
        <end position="213"/>
    </location>
</feature>
<dbReference type="InterPro" id="IPR044666">
    <property type="entry name" value="Cyclophilin_A-like"/>
</dbReference>
<dbReference type="RefSeq" id="WP_093201946.1">
    <property type="nucleotide sequence ID" value="NZ_FNGS01000004.1"/>
</dbReference>
<dbReference type="PANTHER" id="PTHR45625">
    <property type="entry name" value="PEPTIDYL-PROLYL CIS-TRANS ISOMERASE-RELATED"/>
    <property type="match status" value="1"/>
</dbReference>
<evidence type="ECO:0000313" key="6">
    <source>
        <dbReference type="EMBL" id="SDM01778.1"/>
    </source>
</evidence>
<dbReference type="Pfam" id="PF00160">
    <property type="entry name" value="Pro_isomerase"/>
    <property type="match status" value="1"/>
</dbReference>
<protein>
    <recommendedName>
        <fullName evidence="1">peptidylprolyl isomerase</fullName>
        <ecNumber evidence="1">5.2.1.8</ecNumber>
    </recommendedName>
</protein>
<evidence type="ECO:0000256" key="2">
    <source>
        <dbReference type="ARBA" id="ARBA00023110"/>
    </source>
</evidence>
<proteinExistence type="predicted"/>
<dbReference type="CDD" id="cd00317">
    <property type="entry name" value="cyclophilin"/>
    <property type="match status" value="1"/>
</dbReference>
<dbReference type="OrthoDB" id="9807797at2"/>
<dbReference type="PROSITE" id="PS51257">
    <property type="entry name" value="PROKAR_LIPOPROTEIN"/>
    <property type="match status" value="1"/>
</dbReference>
<evidence type="ECO:0000313" key="7">
    <source>
        <dbReference type="Proteomes" id="UP000198901"/>
    </source>
</evidence>
<dbReference type="InterPro" id="IPR002130">
    <property type="entry name" value="Cyclophilin-type_PPIase_dom"/>
</dbReference>
<keyword evidence="2" id="KW-0697">Rotamase</keyword>
<dbReference type="PANTHER" id="PTHR45625:SF4">
    <property type="entry name" value="PEPTIDYLPROLYL ISOMERASE DOMAIN AND WD REPEAT-CONTAINING PROTEIN 1"/>
    <property type="match status" value="1"/>
</dbReference>
<dbReference type="EMBL" id="FNGS01000004">
    <property type="protein sequence ID" value="SDM01778.1"/>
    <property type="molecule type" value="Genomic_DNA"/>
</dbReference>
<organism evidence="6 7">
    <name type="scientific">Siphonobacter aquaeclarae</name>
    <dbReference type="NCBI Taxonomy" id="563176"/>
    <lineage>
        <taxon>Bacteria</taxon>
        <taxon>Pseudomonadati</taxon>
        <taxon>Bacteroidota</taxon>
        <taxon>Cytophagia</taxon>
        <taxon>Cytophagales</taxon>
        <taxon>Cytophagaceae</taxon>
        <taxon>Siphonobacter</taxon>
    </lineage>
</organism>
<accession>A0A1G9PSN8</accession>
<feature type="domain" description="PPIase cyclophilin-type" evidence="5">
    <location>
        <begin position="49"/>
        <end position="213"/>
    </location>
</feature>
<evidence type="ECO:0000256" key="1">
    <source>
        <dbReference type="ARBA" id="ARBA00013194"/>
    </source>
</evidence>
<evidence type="ECO:0000256" key="4">
    <source>
        <dbReference type="SAM" id="SignalP"/>
    </source>
</evidence>
<gene>
    <name evidence="6" type="ORF">SAMN04488090_2302</name>
</gene>
<dbReference type="InterPro" id="IPR029000">
    <property type="entry name" value="Cyclophilin-like_dom_sf"/>
</dbReference>
<reference evidence="6 7" key="1">
    <citation type="submission" date="2016-10" db="EMBL/GenBank/DDBJ databases">
        <authorList>
            <person name="de Groot N.N."/>
        </authorList>
    </citation>
    <scope>NUCLEOTIDE SEQUENCE [LARGE SCALE GENOMIC DNA]</scope>
    <source>
        <strain evidence="6 7">DSM 21668</strain>
    </source>
</reference>
<dbReference type="EC" id="5.2.1.8" evidence="1"/>
<name>A0A1G9PSN8_9BACT</name>
<dbReference type="Gene3D" id="2.40.100.10">
    <property type="entry name" value="Cyclophilin-like"/>
    <property type="match status" value="1"/>
</dbReference>
<dbReference type="SUPFAM" id="SSF50891">
    <property type="entry name" value="Cyclophilin-like"/>
    <property type="match status" value="1"/>
</dbReference>
<dbReference type="GO" id="GO:0003755">
    <property type="term" value="F:peptidyl-prolyl cis-trans isomerase activity"/>
    <property type="evidence" value="ECO:0007669"/>
    <property type="project" value="UniProtKB-KW"/>
</dbReference>
<dbReference type="STRING" id="563176.SAMN04488090_2302"/>
<keyword evidence="4" id="KW-0732">Signal</keyword>
<evidence type="ECO:0000256" key="3">
    <source>
        <dbReference type="ARBA" id="ARBA00023235"/>
    </source>
</evidence>
<dbReference type="PROSITE" id="PS50072">
    <property type="entry name" value="CSA_PPIASE_2"/>
    <property type="match status" value="1"/>
</dbReference>
<keyword evidence="3 6" id="KW-0413">Isomerase</keyword>
<evidence type="ECO:0000259" key="5">
    <source>
        <dbReference type="PROSITE" id="PS50072"/>
    </source>
</evidence>